<comment type="caution">
    <text evidence="1">The sequence shown here is derived from an EMBL/GenBank/DDBJ whole genome shotgun (WGS) entry which is preliminary data.</text>
</comment>
<keyword evidence="2" id="KW-1185">Reference proteome</keyword>
<protein>
    <submittedName>
        <fullName evidence="1">Alcohol acetyltransferase-domain-containing protein</fullName>
    </submittedName>
</protein>
<proteinExistence type="predicted"/>
<dbReference type="PANTHER" id="PTHR28037">
    <property type="entry name" value="ALCOHOL O-ACETYLTRANSFERASE 1-RELATED"/>
    <property type="match status" value="1"/>
</dbReference>
<sequence>MSDHHISHKSESRLRRLGHIEMYQSSMHNLRHYCGTVVTCRYVLPSSLTGPEMHKQVVRTFDHAVAQTVVQFPMLQVGLVGESSRKPAWVALPSVDLAYHIEWQVLADSDNYQEKFQASLQYQLDTEFDHLETRPGWRLFMTRTETGGFVEVMFAWNHANCDGMSGKIFHQTLLESLNYPNSSISSLPNSLAIPTVVSPGRFPPAQEKLVNYPITLGFALSETWHTFGPSSFSSKAMAKATWAPVHLHPFETNTRSISIDHNTLSRILGGCRKHETTLTGLLHGIVFVSLAAYLPKEMASAFSSATAMDQRRFMTKEMRDPKYTWLDPHKSLQNCVSSIFHTFDSYMVDDIRALARVNNWGLQPVRALEGCIWSTAKIVREDIEKRLDLGLTNSVIGLMKLVRDWQEYHRSNEKKPRALSWMITNIGVIESESESGATPSEKGDSWVIDDAKFTLSSDISGPFLQISSVSVKGGNLTIHVSWQEHADSNHIGAQLAKDLEAWLRVLGA</sequence>
<dbReference type="Gene3D" id="3.30.559.10">
    <property type="entry name" value="Chloramphenicol acetyltransferase-like domain"/>
    <property type="match status" value="1"/>
</dbReference>
<dbReference type="InterPro" id="IPR023213">
    <property type="entry name" value="CAT-like_dom_sf"/>
</dbReference>
<gene>
    <name evidence="1" type="ORF">EDB81DRAFT_947562</name>
</gene>
<dbReference type="Proteomes" id="UP000738349">
    <property type="component" value="Unassembled WGS sequence"/>
</dbReference>
<dbReference type="SUPFAM" id="SSF52777">
    <property type="entry name" value="CoA-dependent acyltransferases"/>
    <property type="match status" value="1"/>
</dbReference>
<dbReference type="PANTHER" id="PTHR28037:SF1">
    <property type="entry name" value="ALCOHOL O-ACETYLTRANSFERASE 1-RELATED"/>
    <property type="match status" value="1"/>
</dbReference>
<dbReference type="AlphaFoldDB" id="A0A9P9ERX4"/>
<dbReference type="EMBL" id="JAGMUV010000009">
    <property type="protein sequence ID" value="KAH7143456.1"/>
    <property type="molecule type" value="Genomic_DNA"/>
</dbReference>
<reference evidence="1" key="1">
    <citation type="journal article" date="2021" name="Nat. Commun.">
        <title>Genetic determinants of endophytism in the Arabidopsis root mycobiome.</title>
        <authorList>
            <person name="Mesny F."/>
            <person name="Miyauchi S."/>
            <person name="Thiergart T."/>
            <person name="Pickel B."/>
            <person name="Atanasova L."/>
            <person name="Karlsson M."/>
            <person name="Huettel B."/>
            <person name="Barry K.W."/>
            <person name="Haridas S."/>
            <person name="Chen C."/>
            <person name="Bauer D."/>
            <person name="Andreopoulos W."/>
            <person name="Pangilinan J."/>
            <person name="LaButti K."/>
            <person name="Riley R."/>
            <person name="Lipzen A."/>
            <person name="Clum A."/>
            <person name="Drula E."/>
            <person name="Henrissat B."/>
            <person name="Kohler A."/>
            <person name="Grigoriev I.V."/>
            <person name="Martin F.M."/>
            <person name="Hacquard S."/>
        </authorList>
    </citation>
    <scope>NUCLEOTIDE SEQUENCE</scope>
    <source>
        <strain evidence="1">MPI-CAGE-AT-0147</strain>
    </source>
</reference>
<dbReference type="OrthoDB" id="2150604at2759"/>
<name>A0A9P9ERX4_9HYPO</name>
<evidence type="ECO:0000313" key="1">
    <source>
        <dbReference type="EMBL" id="KAH7143456.1"/>
    </source>
</evidence>
<organism evidence="1 2">
    <name type="scientific">Dactylonectria macrodidyma</name>
    <dbReference type="NCBI Taxonomy" id="307937"/>
    <lineage>
        <taxon>Eukaryota</taxon>
        <taxon>Fungi</taxon>
        <taxon>Dikarya</taxon>
        <taxon>Ascomycota</taxon>
        <taxon>Pezizomycotina</taxon>
        <taxon>Sordariomycetes</taxon>
        <taxon>Hypocreomycetidae</taxon>
        <taxon>Hypocreales</taxon>
        <taxon>Nectriaceae</taxon>
        <taxon>Dactylonectria</taxon>
    </lineage>
</organism>
<dbReference type="GO" id="GO:0008080">
    <property type="term" value="F:N-acetyltransferase activity"/>
    <property type="evidence" value="ECO:0007669"/>
    <property type="project" value="TreeGrafter"/>
</dbReference>
<dbReference type="Pfam" id="PF07247">
    <property type="entry name" value="AATase"/>
    <property type="match status" value="1"/>
</dbReference>
<dbReference type="InterPro" id="IPR052058">
    <property type="entry name" value="Alcohol_O-acetyltransferase"/>
</dbReference>
<accession>A0A9P9ERX4</accession>
<evidence type="ECO:0000313" key="2">
    <source>
        <dbReference type="Proteomes" id="UP000738349"/>
    </source>
</evidence>
<dbReference type="InterPro" id="IPR010828">
    <property type="entry name" value="Atf2/Sli1-like"/>
</dbReference>